<evidence type="ECO:0000313" key="2">
    <source>
        <dbReference type="Proteomes" id="UP000663623"/>
    </source>
</evidence>
<dbReference type="RefSeq" id="WP_207181363.1">
    <property type="nucleotide sequence ID" value="NZ_AP024480.1"/>
</dbReference>
<dbReference type="SUPFAM" id="SSF56281">
    <property type="entry name" value="Metallo-hydrolase/oxidoreductase"/>
    <property type="match status" value="1"/>
</dbReference>
<gene>
    <name evidence="1" type="ORF">CaldiYA01_06920</name>
</gene>
<dbReference type="PANTHER" id="PTHR42663:SF6">
    <property type="entry name" value="HYDROLASE C777.06C-RELATED"/>
    <property type="match status" value="1"/>
</dbReference>
<accession>A0ABN6E627</accession>
<dbReference type="EMBL" id="AP024480">
    <property type="protein sequence ID" value="BCS80732.1"/>
    <property type="molecule type" value="Genomic_DNA"/>
</dbReference>
<protein>
    <recommendedName>
        <fullName evidence="3">Beta-lactamase domain protein</fullName>
    </recommendedName>
</protein>
<dbReference type="Gene3D" id="3.60.15.10">
    <property type="entry name" value="Ribonuclease Z/Hydroxyacylglutathione hydrolase-like"/>
    <property type="match status" value="1"/>
</dbReference>
<dbReference type="Pfam" id="PF23023">
    <property type="entry name" value="Anti-Pycsar_Apyc1"/>
    <property type="match status" value="1"/>
</dbReference>
<dbReference type="PANTHER" id="PTHR42663">
    <property type="entry name" value="HYDROLASE C777.06C-RELATED-RELATED"/>
    <property type="match status" value="1"/>
</dbReference>
<reference evidence="1 2" key="1">
    <citation type="submission" date="2021-02" db="EMBL/GenBank/DDBJ databases">
        <title>Nitrogen-fixing ability and nitrogen fixation related genes of thermophilic fermentative bacteria in the genus Caldicellulosiruptor.</title>
        <authorList>
            <person name="Chen Y."/>
            <person name="Nishihara A."/>
            <person name="Haruta S."/>
        </authorList>
    </citation>
    <scope>NUCLEOTIDE SEQUENCE [LARGE SCALE GENOMIC DNA]</scope>
    <source>
        <strain evidence="1 2">YA01</strain>
    </source>
</reference>
<dbReference type="Proteomes" id="UP000663623">
    <property type="component" value="Chromosome"/>
</dbReference>
<dbReference type="InterPro" id="IPR036866">
    <property type="entry name" value="RibonucZ/Hydroxyglut_hydro"/>
</dbReference>
<evidence type="ECO:0008006" key="3">
    <source>
        <dbReference type="Google" id="ProtNLM"/>
    </source>
</evidence>
<sequence>MKTPLLKFLGIGSAFNPYLKNTSAYFEFDNELFIFDCGEGIFSSLYKLKLPEKYQTINVLITHTHSDHTATLGHLIFYCFYELGKKVKIFFPEESLILSLLSNMGIKKNIYELVKLDDIFIYNEKLTIITIKQQHVDEIPCFGYLIKTKESCFFYSGDAKTINKLILSKFLNGEIDFLYQDTCSENQHEDNPHLSLNELANIVPPEKRNKVYCIHIDANFNFNLALSMGFNIPEQIEV</sequence>
<keyword evidence="2" id="KW-1185">Reference proteome</keyword>
<organism evidence="1 2">
    <name type="scientific">Caldicellulosiruptor diazotrophicus</name>
    <dbReference type="NCBI Taxonomy" id="2806205"/>
    <lineage>
        <taxon>Bacteria</taxon>
        <taxon>Bacillati</taxon>
        <taxon>Bacillota</taxon>
        <taxon>Bacillota incertae sedis</taxon>
        <taxon>Caldicellulosiruptorales</taxon>
        <taxon>Caldicellulosiruptoraceae</taxon>
        <taxon>Caldicellulosiruptor</taxon>
    </lineage>
</organism>
<evidence type="ECO:0000313" key="1">
    <source>
        <dbReference type="EMBL" id="BCS80732.1"/>
    </source>
</evidence>
<name>A0ABN6E627_9FIRM</name>
<proteinExistence type="predicted"/>